<proteinExistence type="predicted"/>
<protein>
    <submittedName>
        <fullName evidence="2">Uncharacterized protein</fullName>
    </submittedName>
</protein>
<gene>
    <name evidence="2" type="ORF">PIB30_081459</name>
</gene>
<accession>A0ABU6YPA9</accession>
<reference evidence="2 3" key="1">
    <citation type="journal article" date="2023" name="Plants (Basel)">
        <title>Bridging the Gap: Combining Genomics and Transcriptomics Approaches to Understand Stylosanthes scabra, an Orphan Legume from the Brazilian Caatinga.</title>
        <authorList>
            <person name="Ferreira-Neto J.R.C."/>
            <person name="da Silva M.D."/>
            <person name="Binneck E."/>
            <person name="de Melo N.F."/>
            <person name="da Silva R.H."/>
            <person name="de Melo A.L.T.M."/>
            <person name="Pandolfi V."/>
            <person name="Bustamante F.O."/>
            <person name="Brasileiro-Vidal A.C."/>
            <person name="Benko-Iseppon A.M."/>
        </authorList>
    </citation>
    <scope>NUCLEOTIDE SEQUENCE [LARGE SCALE GENOMIC DNA]</scope>
    <source>
        <tissue evidence="2">Leaves</tissue>
    </source>
</reference>
<feature type="compositionally biased region" description="Polar residues" evidence="1">
    <location>
        <begin position="1"/>
        <end position="10"/>
    </location>
</feature>
<name>A0ABU6YPA9_9FABA</name>
<evidence type="ECO:0000313" key="3">
    <source>
        <dbReference type="Proteomes" id="UP001341840"/>
    </source>
</evidence>
<comment type="caution">
    <text evidence="2">The sequence shown here is derived from an EMBL/GenBank/DDBJ whole genome shotgun (WGS) entry which is preliminary data.</text>
</comment>
<sequence length="243" mass="27242">MLGSNNNNRSVIRLKPGNPPLELNNTMQKATDSKTGVFSTERCTTYTVGKRHLSCIISEMGCAGRVNVVQINLIEENGKGSSANLSMRIVRDDRYGVLCNTNTKLSGSYDSFKESYFVPPLSDAELLCYVCRDTGSGSCFSMTRKKVNAEFVEMVKVKHAFVVDDELTFNVRMKITNNKRIGLSVEVEGPMKLTLDYTKRLVSKIRGKMDTQMEACALFLFKNGMHQIQANHGKEEDIDDVWL</sequence>
<organism evidence="2 3">
    <name type="scientific">Stylosanthes scabra</name>
    <dbReference type="NCBI Taxonomy" id="79078"/>
    <lineage>
        <taxon>Eukaryota</taxon>
        <taxon>Viridiplantae</taxon>
        <taxon>Streptophyta</taxon>
        <taxon>Embryophyta</taxon>
        <taxon>Tracheophyta</taxon>
        <taxon>Spermatophyta</taxon>
        <taxon>Magnoliopsida</taxon>
        <taxon>eudicotyledons</taxon>
        <taxon>Gunneridae</taxon>
        <taxon>Pentapetalae</taxon>
        <taxon>rosids</taxon>
        <taxon>fabids</taxon>
        <taxon>Fabales</taxon>
        <taxon>Fabaceae</taxon>
        <taxon>Papilionoideae</taxon>
        <taxon>50 kb inversion clade</taxon>
        <taxon>dalbergioids sensu lato</taxon>
        <taxon>Dalbergieae</taxon>
        <taxon>Pterocarpus clade</taxon>
        <taxon>Stylosanthes</taxon>
    </lineage>
</organism>
<feature type="region of interest" description="Disordered" evidence="1">
    <location>
        <begin position="1"/>
        <end position="23"/>
    </location>
</feature>
<keyword evidence="3" id="KW-1185">Reference proteome</keyword>
<evidence type="ECO:0000313" key="2">
    <source>
        <dbReference type="EMBL" id="MED6212247.1"/>
    </source>
</evidence>
<evidence type="ECO:0000256" key="1">
    <source>
        <dbReference type="SAM" id="MobiDB-lite"/>
    </source>
</evidence>
<dbReference type="Proteomes" id="UP001341840">
    <property type="component" value="Unassembled WGS sequence"/>
</dbReference>
<dbReference type="EMBL" id="JASCZI010242875">
    <property type="protein sequence ID" value="MED6212247.1"/>
    <property type="molecule type" value="Genomic_DNA"/>
</dbReference>